<protein>
    <recommendedName>
        <fullName evidence="2">glutathione transferase</fullName>
        <ecNumber evidence="2">2.5.1.18</ecNumber>
    </recommendedName>
</protein>
<dbReference type="CDD" id="cd03039">
    <property type="entry name" value="GST_N_Sigma_like"/>
    <property type="match status" value="1"/>
</dbReference>
<dbReference type="SUPFAM" id="SSF47616">
    <property type="entry name" value="GST C-terminal domain-like"/>
    <property type="match status" value="1"/>
</dbReference>
<comment type="catalytic activity">
    <reaction evidence="5">
        <text>RX + glutathione = an S-substituted glutathione + a halide anion + H(+)</text>
        <dbReference type="Rhea" id="RHEA:16437"/>
        <dbReference type="ChEBI" id="CHEBI:15378"/>
        <dbReference type="ChEBI" id="CHEBI:16042"/>
        <dbReference type="ChEBI" id="CHEBI:17792"/>
        <dbReference type="ChEBI" id="CHEBI:57925"/>
        <dbReference type="ChEBI" id="CHEBI:90779"/>
        <dbReference type="EC" id="2.5.1.18"/>
    </reaction>
</comment>
<dbReference type="InterPro" id="IPR004046">
    <property type="entry name" value="GST_C"/>
</dbReference>
<dbReference type="PROSITE" id="PS50404">
    <property type="entry name" value="GST_NTER"/>
    <property type="match status" value="1"/>
</dbReference>
<dbReference type="PANTHER" id="PTHR11571">
    <property type="entry name" value="GLUTATHIONE S-TRANSFERASE"/>
    <property type="match status" value="1"/>
</dbReference>
<dbReference type="Gene3D" id="3.40.30.10">
    <property type="entry name" value="Glutaredoxin"/>
    <property type="match status" value="1"/>
</dbReference>
<evidence type="ECO:0000256" key="2">
    <source>
        <dbReference type="ARBA" id="ARBA00012452"/>
    </source>
</evidence>
<comment type="caution">
    <text evidence="8">The sequence shown here is derived from an EMBL/GenBank/DDBJ whole genome shotgun (WGS) entry which is preliminary data.</text>
</comment>
<dbReference type="SUPFAM" id="SSF52833">
    <property type="entry name" value="Thioredoxin-like"/>
    <property type="match status" value="1"/>
</dbReference>
<proteinExistence type="inferred from homology"/>
<dbReference type="InterPro" id="IPR050213">
    <property type="entry name" value="GST_superfamily"/>
</dbReference>
<dbReference type="GO" id="GO:0004364">
    <property type="term" value="F:glutathione transferase activity"/>
    <property type="evidence" value="ECO:0007669"/>
    <property type="project" value="UniProtKB-EC"/>
</dbReference>
<organism evidence="8 9">
    <name type="scientific">Polypedilum vanderplanki</name>
    <name type="common">Sleeping chironomid midge</name>
    <dbReference type="NCBI Taxonomy" id="319348"/>
    <lineage>
        <taxon>Eukaryota</taxon>
        <taxon>Metazoa</taxon>
        <taxon>Ecdysozoa</taxon>
        <taxon>Arthropoda</taxon>
        <taxon>Hexapoda</taxon>
        <taxon>Insecta</taxon>
        <taxon>Pterygota</taxon>
        <taxon>Neoptera</taxon>
        <taxon>Endopterygota</taxon>
        <taxon>Diptera</taxon>
        <taxon>Nematocera</taxon>
        <taxon>Chironomoidea</taxon>
        <taxon>Chironomidae</taxon>
        <taxon>Chironominae</taxon>
        <taxon>Polypedilum</taxon>
        <taxon>Polypedilum</taxon>
    </lineage>
</organism>
<evidence type="ECO:0000259" key="6">
    <source>
        <dbReference type="PROSITE" id="PS50404"/>
    </source>
</evidence>
<reference evidence="8" key="1">
    <citation type="submission" date="2021-03" db="EMBL/GenBank/DDBJ databases">
        <title>Chromosome level genome of the anhydrobiotic midge Polypedilum vanderplanki.</title>
        <authorList>
            <person name="Yoshida Y."/>
            <person name="Kikawada T."/>
            <person name="Gusev O."/>
        </authorList>
    </citation>
    <scope>NUCLEOTIDE SEQUENCE</scope>
    <source>
        <strain evidence="8">NIAS01</strain>
        <tissue evidence="8">Whole body or cell culture</tissue>
    </source>
</reference>
<dbReference type="InterPro" id="IPR040079">
    <property type="entry name" value="Glutathione_S-Trfase"/>
</dbReference>
<sequence length="193" mass="22614">MGLAEPIRFLFHYGSIDFIDNRLNKEKDWPKFKETTPYGQVPLLEFDGKVINQSRAICRFLASKVDLDGKNDMENLEIDSVVDTIYDLRLKIREVFHEMNQEVKNEKRKVLHSTHIPFYISLLDKLAAENNGHLALNRLTWADLFFAAVKIYFSHCAEYDVLQNAPNLIKVVENVEKIENIKKWIEKRPKTSF</sequence>
<feature type="domain" description="GST N-terminal" evidence="6">
    <location>
        <begin position="1"/>
        <end position="69"/>
    </location>
</feature>
<dbReference type="CDD" id="cd03192">
    <property type="entry name" value="GST_C_Sigma_like"/>
    <property type="match status" value="1"/>
</dbReference>
<dbReference type="FunFam" id="1.20.1050.10:FF:000030">
    <property type="entry name" value="Glutathione S-transferase S1"/>
    <property type="match status" value="1"/>
</dbReference>
<dbReference type="EC" id="2.5.1.18" evidence="2"/>
<evidence type="ECO:0000256" key="1">
    <source>
        <dbReference type="ARBA" id="ARBA00011738"/>
    </source>
</evidence>
<dbReference type="OrthoDB" id="414243at2759"/>
<dbReference type="SFLD" id="SFLDS00019">
    <property type="entry name" value="Glutathione_Transferase_(cytos"/>
    <property type="match status" value="1"/>
</dbReference>
<dbReference type="Pfam" id="PF14497">
    <property type="entry name" value="GST_C_3"/>
    <property type="match status" value="1"/>
</dbReference>
<keyword evidence="9" id="KW-1185">Reference proteome</keyword>
<accession>A0A9J6BFK3</accession>
<dbReference type="Proteomes" id="UP001107558">
    <property type="component" value="Chromosome 4"/>
</dbReference>
<comment type="similarity">
    <text evidence="4">Belongs to the GST superfamily. Sigma family.</text>
</comment>
<evidence type="ECO:0000256" key="4">
    <source>
        <dbReference type="ARBA" id="ARBA00038317"/>
    </source>
</evidence>
<evidence type="ECO:0000256" key="3">
    <source>
        <dbReference type="ARBA" id="ARBA00022679"/>
    </source>
</evidence>
<dbReference type="GO" id="GO:0006749">
    <property type="term" value="P:glutathione metabolic process"/>
    <property type="evidence" value="ECO:0007669"/>
    <property type="project" value="TreeGrafter"/>
</dbReference>
<dbReference type="InterPro" id="IPR010987">
    <property type="entry name" value="Glutathione-S-Trfase_C-like"/>
</dbReference>
<evidence type="ECO:0000313" key="9">
    <source>
        <dbReference type="Proteomes" id="UP001107558"/>
    </source>
</evidence>
<evidence type="ECO:0000313" key="8">
    <source>
        <dbReference type="EMBL" id="KAG5668490.1"/>
    </source>
</evidence>
<evidence type="ECO:0000259" key="7">
    <source>
        <dbReference type="PROSITE" id="PS50405"/>
    </source>
</evidence>
<dbReference type="AlphaFoldDB" id="A0A9J6BFK3"/>
<gene>
    <name evidence="8" type="ORF">PVAND_016429</name>
</gene>
<dbReference type="InterPro" id="IPR036282">
    <property type="entry name" value="Glutathione-S-Trfase_C_sf"/>
</dbReference>
<evidence type="ECO:0000256" key="5">
    <source>
        <dbReference type="ARBA" id="ARBA00047960"/>
    </source>
</evidence>
<keyword evidence="3" id="KW-0808">Transferase</keyword>
<dbReference type="PROSITE" id="PS50405">
    <property type="entry name" value="GST_CTER"/>
    <property type="match status" value="1"/>
</dbReference>
<comment type="subunit">
    <text evidence="1">Homodimer.</text>
</comment>
<dbReference type="InterPro" id="IPR036249">
    <property type="entry name" value="Thioredoxin-like_sf"/>
</dbReference>
<dbReference type="Pfam" id="PF02798">
    <property type="entry name" value="GST_N"/>
    <property type="match status" value="1"/>
</dbReference>
<name>A0A9J6BFK3_POLVA</name>
<feature type="domain" description="GST C-terminal" evidence="7">
    <location>
        <begin position="71"/>
        <end position="193"/>
    </location>
</feature>
<dbReference type="PANTHER" id="PTHR11571:SF224">
    <property type="entry name" value="HEMATOPOIETIC PROSTAGLANDIN D SYNTHASE"/>
    <property type="match status" value="1"/>
</dbReference>
<dbReference type="Gene3D" id="1.20.1050.10">
    <property type="match status" value="1"/>
</dbReference>
<dbReference type="EMBL" id="JADBJN010000004">
    <property type="protein sequence ID" value="KAG5668490.1"/>
    <property type="molecule type" value="Genomic_DNA"/>
</dbReference>
<dbReference type="InterPro" id="IPR004045">
    <property type="entry name" value="Glutathione_S-Trfase_N"/>
</dbReference>